<proteinExistence type="predicted"/>
<organism evidence="1 2">
    <name type="scientific">Salinicoccus jeotgali</name>
    <dbReference type="NCBI Taxonomy" id="381634"/>
    <lineage>
        <taxon>Bacteria</taxon>
        <taxon>Bacillati</taxon>
        <taxon>Bacillota</taxon>
        <taxon>Bacilli</taxon>
        <taxon>Bacillales</taxon>
        <taxon>Staphylococcaceae</taxon>
        <taxon>Salinicoccus</taxon>
    </lineage>
</organism>
<dbReference type="PANTHER" id="PTHR17985:SF8">
    <property type="entry name" value="TRANSPORT AND GOLGI ORGANIZATION PROTEIN 2 HOMOLOG"/>
    <property type="match status" value="1"/>
</dbReference>
<sequence>MCLILFQKNQHPEYKLVIGANRDEAYDRPTAPAHFWEEHPDILAGRDLSKCGTWLGITKSGRIAAVTNIRSNEEQGEKKSRGDLIRNFLVQDTSPKSYLKALERDKHAYAGFNLLVGNPDELFYLNNDESPIVQVTDGVHGLSNHHLDTPWPKVVNGTKGLNSHLDATHQADPEVIFELLANEDKAVENLPATGLPEELERSLSPAFIDIGNYGTRSSTVLLVDHDDKVTFIERTFKNRRQIDESRFQFDIRR</sequence>
<dbReference type="InterPro" id="IPR008551">
    <property type="entry name" value="TANGO2"/>
</dbReference>
<dbReference type="EMBL" id="BAABCK010000067">
    <property type="protein sequence ID" value="GAA3731795.1"/>
    <property type="molecule type" value="Genomic_DNA"/>
</dbReference>
<protein>
    <submittedName>
        <fullName evidence="1">NRDE family protein</fullName>
    </submittedName>
</protein>
<reference evidence="2" key="1">
    <citation type="journal article" date="2019" name="Int. J. Syst. Evol. Microbiol.">
        <title>The Global Catalogue of Microorganisms (GCM) 10K type strain sequencing project: providing services to taxonomists for standard genome sequencing and annotation.</title>
        <authorList>
            <consortium name="The Broad Institute Genomics Platform"/>
            <consortium name="The Broad Institute Genome Sequencing Center for Infectious Disease"/>
            <person name="Wu L."/>
            <person name="Ma J."/>
        </authorList>
    </citation>
    <scope>NUCLEOTIDE SEQUENCE [LARGE SCALE GENOMIC DNA]</scope>
    <source>
        <strain evidence="2">JCM 16981</strain>
    </source>
</reference>
<keyword evidence="2" id="KW-1185">Reference proteome</keyword>
<dbReference type="PANTHER" id="PTHR17985">
    <property type="entry name" value="SER/THR-RICH PROTEIN T10 IN DGCR REGION"/>
    <property type="match status" value="1"/>
</dbReference>
<comment type="caution">
    <text evidence="1">The sequence shown here is derived from an EMBL/GenBank/DDBJ whole genome shotgun (WGS) entry which is preliminary data.</text>
</comment>
<evidence type="ECO:0000313" key="2">
    <source>
        <dbReference type="Proteomes" id="UP001500920"/>
    </source>
</evidence>
<dbReference type="Proteomes" id="UP001500920">
    <property type="component" value="Unassembled WGS sequence"/>
</dbReference>
<evidence type="ECO:0000313" key="1">
    <source>
        <dbReference type="EMBL" id="GAA3731795.1"/>
    </source>
</evidence>
<dbReference type="Pfam" id="PF05742">
    <property type="entry name" value="TANGO2"/>
    <property type="match status" value="1"/>
</dbReference>
<accession>A0ABP7F8I1</accession>
<gene>
    <name evidence="1" type="ORF">GCM10022378_20080</name>
</gene>
<dbReference type="RefSeq" id="WP_344704026.1">
    <property type="nucleotide sequence ID" value="NZ_BAABCK010000067.1"/>
</dbReference>
<name>A0ABP7F8I1_9STAP</name>